<name>A0A419R374_9SPHN</name>
<dbReference type="PANTHER" id="PTHR48098:SF6">
    <property type="entry name" value="FERRI-BACILLIBACTIN ESTERASE BESA"/>
    <property type="match status" value="1"/>
</dbReference>
<reference evidence="2 3" key="1">
    <citation type="submission" date="2018-09" db="EMBL/GenBank/DDBJ databases">
        <title>Altererythrobacter sp.Ery1 and Ery12, the genome sequencing of novel strains in genus Alterythrobacter.</title>
        <authorList>
            <person name="Cheng H."/>
            <person name="Wu Y.-H."/>
            <person name="Fang C."/>
            <person name="Xu X.-W."/>
        </authorList>
    </citation>
    <scope>NUCLEOTIDE SEQUENCE [LARGE SCALE GENOMIC DNA]</scope>
    <source>
        <strain evidence="2 3">Ery12</strain>
    </source>
</reference>
<organism evidence="2 3">
    <name type="scientific">Tsuneonella suprasediminis</name>
    <dbReference type="NCBI Taxonomy" id="2306996"/>
    <lineage>
        <taxon>Bacteria</taxon>
        <taxon>Pseudomonadati</taxon>
        <taxon>Pseudomonadota</taxon>
        <taxon>Alphaproteobacteria</taxon>
        <taxon>Sphingomonadales</taxon>
        <taxon>Erythrobacteraceae</taxon>
        <taxon>Tsuneonella</taxon>
    </lineage>
</organism>
<evidence type="ECO:0000313" key="3">
    <source>
        <dbReference type="Proteomes" id="UP000284322"/>
    </source>
</evidence>
<gene>
    <name evidence="2" type="ORF">D6858_05540</name>
</gene>
<dbReference type="InterPro" id="IPR000801">
    <property type="entry name" value="Esterase-like"/>
</dbReference>
<sequence length="311" mass="34148">MTFRRLFAAAFALLVAACATVPKLPLAGPELIEWGPLAAADLPDQRVTIWLPPEYSKRPAARFPVLYMWDGQNLFTPARTQYGKAWMVHQVLDGVVADRSAEPHIVVGVHSPPGADRYRVYLPQKVADRTSGKVRAAFESQAGGPFAADRQLAWVADVLKPRIDMTYRTRPDADETTVVGASMGGLMACYAAIERPEVFGRAGCVSVPFAPLDPALADANGDAIASAWSTYLGEHLGSPDGRRIWMDHGMVGMDAAFGPWQDKVAGDFAAAGWRDGADYTARAFPGAEHDENFWRARLPEILRWLWRPDER</sequence>
<dbReference type="Proteomes" id="UP000284322">
    <property type="component" value="Unassembled WGS sequence"/>
</dbReference>
<evidence type="ECO:0000256" key="1">
    <source>
        <dbReference type="SAM" id="SignalP"/>
    </source>
</evidence>
<protein>
    <recommendedName>
        <fullName evidence="4">Esterase</fullName>
    </recommendedName>
</protein>
<keyword evidence="1" id="KW-0732">Signal</keyword>
<evidence type="ECO:0000313" key="2">
    <source>
        <dbReference type="EMBL" id="RJX68727.1"/>
    </source>
</evidence>
<dbReference type="InterPro" id="IPR029058">
    <property type="entry name" value="AB_hydrolase_fold"/>
</dbReference>
<accession>A0A419R374</accession>
<dbReference type="InterPro" id="IPR050583">
    <property type="entry name" value="Mycobacterial_A85_antigen"/>
</dbReference>
<feature type="chain" id="PRO_5019463694" description="Esterase" evidence="1">
    <location>
        <begin position="28"/>
        <end position="311"/>
    </location>
</feature>
<feature type="signal peptide" evidence="1">
    <location>
        <begin position="1"/>
        <end position="27"/>
    </location>
</feature>
<dbReference type="RefSeq" id="WP_120108068.1">
    <property type="nucleotide sequence ID" value="NZ_RAHJ01000016.1"/>
</dbReference>
<dbReference type="Pfam" id="PF00756">
    <property type="entry name" value="Esterase"/>
    <property type="match status" value="1"/>
</dbReference>
<dbReference type="SUPFAM" id="SSF53474">
    <property type="entry name" value="alpha/beta-Hydrolases"/>
    <property type="match status" value="1"/>
</dbReference>
<comment type="caution">
    <text evidence="2">The sequence shown here is derived from an EMBL/GenBank/DDBJ whole genome shotgun (WGS) entry which is preliminary data.</text>
</comment>
<dbReference type="EMBL" id="RAHJ01000016">
    <property type="protein sequence ID" value="RJX68727.1"/>
    <property type="molecule type" value="Genomic_DNA"/>
</dbReference>
<dbReference type="Gene3D" id="3.40.50.1820">
    <property type="entry name" value="alpha/beta hydrolase"/>
    <property type="match status" value="1"/>
</dbReference>
<dbReference type="AlphaFoldDB" id="A0A419R374"/>
<keyword evidence="3" id="KW-1185">Reference proteome</keyword>
<proteinExistence type="predicted"/>
<dbReference type="OrthoDB" id="5523653at2"/>
<dbReference type="PANTHER" id="PTHR48098">
    <property type="entry name" value="ENTEROCHELIN ESTERASE-RELATED"/>
    <property type="match status" value="1"/>
</dbReference>
<dbReference type="PROSITE" id="PS51257">
    <property type="entry name" value="PROKAR_LIPOPROTEIN"/>
    <property type="match status" value="1"/>
</dbReference>
<evidence type="ECO:0008006" key="4">
    <source>
        <dbReference type="Google" id="ProtNLM"/>
    </source>
</evidence>